<feature type="region of interest" description="Interaction with tRNA" evidence="9">
    <location>
        <begin position="347"/>
        <end position="348"/>
    </location>
</feature>
<evidence type="ECO:0000259" key="12">
    <source>
        <dbReference type="Pfam" id="PF20259"/>
    </source>
</evidence>
<sequence length="397" mass="43565">MSGGVDSSVAAHLLLEQGHEVIGVFMRHGQASPVACAVEATPASRDVPTPAHSARSKHQKQNAGGETPRLAATLPVVNRLDHKQGCCTASDAEDARRVADRLAIPFYALNLDQEFSRIIDYFVDEYAAGRTPNPCVQCNNWIKFGKLFDYADSVDAEFVATGHYARMATGANGDAKLLRGRDDSKDQSYVLFGIKQRFLKRMLLPVGDYEKPEIRRLAAGVGLNVAMKKDSQEICFVTQGHYREFIKDRQARRGDLLAGETIGGEFVLTSGEVVGQHDGIEGFTIGQRKGLGIAFGDRKFVVRIEPETRRVVLGDREELGRGKLTAQDCNWLIDPSMLPTRGLAQIRYNATPAWAEFDLDAGGRLHVQFDEPRYGVAPGQAVVCYDGDRVLGGGWIE</sequence>
<organism evidence="13 14">
    <name type="scientific">Lacipirellula limnantheis</name>
    <dbReference type="NCBI Taxonomy" id="2528024"/>
    <lineage>
        <taxon>Bacteria</taxon>
        <taxon>Pseudomonadati</taxon>
        <taxon>Planctomycetota</taxon>
        <taxon>Planctomycetia</taxon>
        <taxon>Pirellulales</taxon>
        <taxon>Lacipirellulaceae</taxon>
        <taxon>Lacipirellula</taxon>
    </lineage>
</organism>
<dbReference type="SUPFAM" id="SSF52402">
    <property type="entry name" value="Adenine nucleotide alpha hydrolases-like"/>
    <property type="match status" value="2"/>
</dbReference>
<dbReference type="PANTHER" id="PTHR11933:SF5">
    <property type="entry name" value="MITOCHONDRIAL TRNA-SPECIFIC 2-THIOURIDYLASE 1"/>
    <property type="match status" value="1"/>
</dbReference>
<dbReference type="PANTHER" id="PTHR11933">
    <property type="entry name" value="TRNA 5-METHYLAMINOMETHYL-2-THIOURIDYLATE -METHYLTRANSFERASE"/>
    <property type="match status" value="1"/>
</dbReference>
<dbReference type="GO" id="GO:0002143">
    <property type="term" value="P:tRNA wobble position uridine thiolation"/>
    <property type="evidence" value="ECO:0007669"/>
    <property type="project" value="TreeGrafter"/>
</dbReference>
<dbReference type="InterPro" id="IPR023382">
    <property type="entry name" value="MnmA-like_central_sf"/>
</dbReference>
<dbReference type="NCBIfam" id="TIGR00420">
    <property type="entry name" value="trmU"/>
    <property type="match status" value="1"/>
</dbReference>
<dbReference type="EC" id="2.8.1.13" evidence="9"/>
<feature type="binding site" evidence="9">
    <location>
        <position position="26"/>
    </location>
    <ligand>
        <name>ATP</name>
        <dbReference type="ChEBI" id="CHEBI:30616"/>
    </ligand>
</feature>
<protein>
    <recommendedName>
        <fullName evidence="9">tRNA-specific 2-thiouridylase MnmA</fullName>
        <ecNumber evidence="9">2.8.1.13</ecNumber>
    </recommendedName>
</protein>
<comment type="catalytic activity">
    <reaction evidence="8 9">
        <text>S-sulfanyl-L-cysteinyl-[protein] + uridine(34) in tRNA + AH2 + ATP = 2-thiouridine(34) in tRNA + L-cysteinyl-[protein] + A + AMP + diphosphate + H(+)</text>
        <dbReference type="Rhea" id="RHEA:47032"/>
        <dbReference type="Rhea" id="RHEA-COMP:10131"/>
        <dbReference type="Rhea" id="RHEA-COMP:11726"/>
        <dbReference type="Rhea" id="RHEA-COMP:11727"/>
        <dbReference type="Rhea" id="RHEA-COMP:11728"/>
        <dbReference type="ChEBI" id="CHEBI:13193"/>
        <dbReference type="ChEBI" id="CHEBI:15378"/>
        <dbReference type="ChEBI" id="CHEBI:17499"/>
        <dbReference type="ChEBI" id="CHEBI:29950"/>
        <dbReference type="ChEBI" id="CHEBI:30616"/>
        <dbReference type="ChEBI" id="CHEBI:33019"/>
        <dbReference type="ChEBI" id="CHEBI:61963"/>
        <dbReference type="ChEBI" id="CHEBI:65315"/>
        <dbReference type="ChEBI" id="CHEBI:87170"/>
        <dbReference type="ChEBI" id="CHEBI:456215"/>
        <dbReference type="EC" id="2.8.1.13"/>
    </reaction>
</comment>
<keyword evidence="14" id="KW-1185">Reference proteome</keyword>
<keyword evidence="1 9" id="KW-0820">tRNA-binding</keyword>
<evidence type="ECO:0000256" key="7">
    <source>
        <dbReference type="ARBA" id="ARBA00023157"/>
    </source>
</evidence>
<dbReference type="GO" id="GO:0103016">
    <property type="term" value="F:tRNA-uridine 2-sulfurtransferase activity"/>
    <property type="evidence" value="ECO:0007669"/>
    <property type="project" value="UniProtKB-EC"/>
</dbReference>
<keyword evidence="3 9" id="KW-0819">tRNA processing</keyword>
<dbReference type="GO" id="GO:0005524">
    <property type="term" value="F:ATP binding"/>
    <property type="evidence" value="ECO:0007669"/>
    <property type="project" value="UniProtKB-KW"/>
</dbReference>
<comment type="subcellular location">
    <subcellularLocation>
        <location evidence="9">Cytoplasm</location>
    </subcellularLocation>
</comment>
<evidence type="ECO:0000313" key="13">
    <source>
        <dbReference type="EMBL" id="QDT71200.1"/>
    </source>
</evidence>
<proteinExistence type="inferred from homology"/>
<evidence type="ECO:0000256" key="2">
    <source>
        <dbReference type="ARBA" id="ARBA00022679"/>
    </source>
</evidence>
<dbReference type="NCBIfam" id="NF001138">
    <property type="entry name" value="PRK00143.1"/>
    <property type="match status" value="1"/>
</dbReference>
<feature type="domain" description="tRNA-specific 2-thiouridylase MnmA-like central" evidence="12">
    <location>
        <begin position="264"/>
        <end position="314"/>
    </location>
</feature>
<gene>
    <name evidence="9 13" type="primary">mnmA</name>
    <name evidence="13" type="ORF">I41_03550</name>
</gene>
<dbReference type="GO" id="GO:0005737">
    <property type="term" value="C:cytoplasm"/>
    <property type="evidence" value="ECO:0007669"/>
    <property type="project" value="UniProtKB-SubCell"/>
</dbReference>
<dbReference type="CDD" id="cd01998">
    <property type="entry name" value="MnmA_TRMU-like"/>
    <property type="match status" value="1"/>
</dbReference>
<evidence type="ECO:0000259" key="11">
    <source>
        <dbReference type="Pfam" id="PF20258"/>
    </source>
</evidence>
<dbReference type="AlphaFoldDB" id="A0A517TS51"/>
<evidence type="ECO:0000313" key="14">
    <source>
        <dbReference type="Proteomes" id="UP000317909"/>
    </source>
</evidence>
<keyword evidence="4 9" id="KW-0547">Nucleotide-binding</keyword>
<feature type="region of interest" description="Interaction with tRNA" evidence="9">
    <location>
        <begin position="185"/>
        <end position="187"/>
    </location>
</feature>
<dbReference type="HAMAP" id="MF_00144">
    <property type="entry name" value="tRNA_thiouridyl_MnmA"/>
    <property type="match status" value="1"/>
</dbReference>
<dbReference type="Gene3D" id="2.30.30.280">
    <property type="entry name" value="Adenine nucleotide alpha hydrolases-like domains"/>
    <property type="match status" value="1"/>
</dbReference>
<dbReference type="Pfam" id="PF03054">
    <property type="entry name" value="tRNA_Me_trans"/>
    <property type="match status" value="2"/>
</dbReference>
<dbReference type="InterPro" id="IPR004506">
    <property type="entry name" value="MnmA-like"/>
</dbReference>
<evidence type="ECO:0000256" key="6">
    <source>
        <dbReference type="ARBA" id="ARBA00022884"/>
    </source>
</evidence>
<evidence type="ECO:0000256" key="3">
    <source>
        <dbReference type="ARBA" id="ARBA00022694"/>
    </source>
</evidence>
<feature type="active site" description="Nucleophile" evidence="9">
    <location>
        <position position="138"/>
    </location>
</feature>
<evidence type="ECO:0000256" key="10">
    <source>
        <dbReference type="SAM" id="MobiDB-lite"/>
    </source>
</evidence>
<name>A0A517TS51_9BACT</name>
<keyword evidence="7 9" id="KW-1015">Disulfide bond</keyword>
<dbReference type="Pfam" id="PF20259">
    <property type="entry name" value="tRNA_Me_trans_M"/>
    <property type="match status" value="1"/>
</dbReference>
<comment type="similarity">
    <text evidence="9">Belongs to the MnmA/TRMU family.</text>
</comment>
<evidence type="ECO:0000256" key="9">
    <source>
        <dbReference type="HAMAP-Rule" id="MF_00144"/>
    </source>
</evidence>
<dbReference type="Pfam" id="PF20258">
    <property type="entry name" value="tRNA_Me_trans_C"/>
    <property type="match status" value="1"/>
</dbReference>
<evidence type="ECO:0000256" key="4">
    <source>
        <dbReference type="ARBA" id="ARBA00022741"/>
    </source>
</evidence>
<evidence type="ECO:0000256" key="1">
    <source>
        <dbReference type="ARBA" id="ARBA00022555"/>
    </source>
</evidence>
<dbReference type="KEGG" id="llh:I41_03550"/>
<dbReference type="InterPro" id="IPR014729">
    <property type="entry name" value="Rossmann-like_a/b/a_fold"/>
</dbReference>
<keyword evidence="9" id="KW-0963">Cytoplasm</keyword>
<feature type="domain" description="tRNA-specific 2-thiouridylase MnmA-like C-terminal" evidence="11">
    <location>
        <begin position="322"/>
        <end position="396"/>
    </location>
</feature>
<dbReference type="GO" id="GO:0000049">
    <property type="term" value="F:tRNA binding"/>
    <property type="evidence" value="ECO:0007669"/>
    <property type="project" value="UniProtKB-KW"/>
</dbReference>
<accession>A0A517TS51</accession>
<reference evidence="13 14" key="1">
    <citation type="submission" date="2019-02" db="EMBL/GenBank/DDBJ databases">
        <title>Deep-cultivation of Planctomycetes and their phenomic and genomic characterization uncovers novel biology.</title>
        <authorList>
            <person name="Wiegand S."/>
            <person name="Jogler M."/>
            <person name="Boedeker C."/>
            <person name="Pinto D."/>
            <person name="Vollmers J."/>
            <person name="Rivas-Marin E."/>
            <person name="Kohn T."/>
            <person name="Peeters S.H."/>
            <person name="Heuer A."/>
            <person name="Rast P."/>
            <person name="Oberbeckmann S."/>
            <person name="Bunk B."/>
            <person name="Jeske O."/>
            <person name="Meyerdierks A."/>
            <person name="Storesund J.E."/>
            <person name="Kallscheuer N."/>
            <person name="Luecker S."/>
            <person name="Lage O.M."/>
            <person name="Pohl T."/>
            <person name="Merkel B.J."/>
            <person name="Hornburger P."/>
            <person name="Mueller R.-W."/>
            <person name="Bruemmer F."/>
            <person name="Labrenz M."/>
            <person name="Spormann A.M."/>
            <person name="Op den Camp H."/>
            <person name="Overmann J."/>
            <person name="Amann R."/>
            <person name="Jetten M.S.M."/>
            <person name="Mascher T."/>
            <person name="Medema M.H."/>
            <person name="Devos D.P."/>
            <person name="Kaster A.-K."/>
            <person name="Ovreas L."/>
            <person name="Rohde M."/>
            <person name="Galperin M.Y."/>
            <person name="Jogler C."/>
        </authorList>
    </citation>
    <scope>NUCLEOTIDE SEQUENCE [LARGE SCALE GENOMIC DNA]</scope>
    <source>
        <strain evidence="13 14">I41</strain>
    </source>
</reference>
<dbReference type="InterPro" id="IPR046885">
    <property type="entry name" value="MnmA-like_C"/>
</dbReference>
<dbReference type="Proteomes" id="UP000317909">
    <property type="component" value="Chromosome"/>
</dbReference>
<keyword evidence="2 9" id="KW-0808">Transferase</keyword>
<feature type="active site" description="Cysteine persulfide intermediate" evidence="9">
    <location>
        <position position="235"/>
    </location>
</feature>
<feature type="disulfide bond" description="Alternate" evidence="9">
    <location>
        <begin position="138"/>
        <end position="235"/>
    </location>
</feature>
<dbReference type="Gene3D" id="2.40.30.10">
    <property type="entry name" value="Translation factors"/>
    <property type="match status" value="1"/>
</dbReference>
<evidence type="ECO:0000256" key="5">
    <source>
        <dbReference type="ARBA" id="ARBA00022840"/>
    </source>
</evidence>
<feature type="binding site" evidence="9">
    <location>
        <position position="162"/>
    </location>
    <ligand>
        <name>ATP</name>
        <dbReference type="ChEBI" id="CHEBI:30616"/>
    </ligand>
</feature>
<dbReference type="InterPro" id="IPR046884">
    <property type="entry name" value="MnmA-like_central"/>
</dbReference>
<feature type="region of interest" description="Disordered" evidence="10">
    <location>
        <begin position="41"/>
        <end position="68"/>
    </location>
</feature>
<dbReference type="Gene3D" id="3.40.50.620">
    <property type="entry name" value="HUPs"/>
    <property type="match status" value="1"/>
</dbReference>
<comment type="caution">
    <text evidence="9">Lacks conserved residue(s) required for the propagation of feature annotation.</text>
</comment>
<evidence type="ECO:0000256" key="8">
    <source>
        <dbReference type="ARBA" id="ARBA00051542"/>
    </source>
</evidence>
<feature type="site" description="Interaction with tRNA" evidence="9">
    <location>
        <position position="163"/>
    </location>
</feature>
<comment type="function">
    <text evidence="9">Catalyzes the 2-thiolation of uridine at the wobble position (U34) of tRNA, leading to the formation of s(2)U34.</text>
</comment>
<feature type="site" description="Interaction with tRNA" evidence="9">
    <location>
        <position position="380"/>
    </location>
</feature>
<dbReference type="EMBL" id="CP036339">
    <property type="protein sequence ID" value="QDT71200.1"/>
    <property type="molecule type" value="Genomic_DNA"/>
</dbReference>
<keyword evidence="5 9" id="KW-0067">ATP-binding</keyword>
<keyword evidence="6 9" id="KW-0694">RNA-binding</keyword>